<dbReference type="EMBL" id="CAAALY010017474">
    <property type="protein sequence ID" value="VEL13338.1"/>
    <property type="molecule type" value="Genomic_DNA"/>
</dbReference>
<proteinExistence type="predicted"/>
<dbReference type="AlphaFoldDB" id="A0A448WJM7"/>
<reference evidence="1" key="1">
    <citation type="submission" date="2018-11" db="EMBL/GenBank/DDBJ databases">
        <authorList>
            <consortium name="Pathogen Informatics"/>
        </authorList>
    </citation>
    <scope>NUCLEOTIDE SEQUENCE</scope>
</reference>
<accession>A0A448WJM7</accession>
<evidence type="ECO:0000313" key="2">
    <source>
        <dbReference type="Proteomes" id="UP000784294"/>
    </source>
</evidence>
<organism evidence="1 2">
    <name type="scientific">Protopolystoma xenopodis</name>
    <dbReference type="NCBI Taxonomy" id="117903"/>
    <lineage>
        <taxon>Eukaryota</taxon>
        <taxon>Metazoa</taxon>
        <taxon>Spiralia</taxon>
        <taxon>Lophotrochozoa</taxon>
        <taxon>Platyhelminthes</taxon>
        <taxon>Monogenea</taxon>
        <taxon>Polyopisthocotylea</taxon>
        <taxon>Polystomatidea</taxon>
        <taxon>Polystomatidae</taxon>
        <taxon>Protopolystoma</taxon>
    </lineage>
</organism>
<gene>
    <name evidence="1" type="ORF">PXEA_LOCUS6778</name>
</gene>
<evidence type="ECO:0000313" key="1">
    <source>
        <dbReference type="EMBL" id="VEL13338.1"/>
    </source>
</evidence>
<name>A0A448WJM7_9PLAT</name>
<protein>
    <submittedName>
        <fullName evidence="1">Uncharacterized protein</fullName>
    </submittedName>
</protein>
<sequence length="255" mass="28301">MPPRVTGILFNLDVKARVGIYTSFIHRILHSSLGLSLIQRPMLPGWPTRVKASCSEVGTPTQHYGKATRVARCPLPAPEPEVTLPRVFALISPHIGHREIRLEDTSRPSQRQEQVLGWLISTTSRPLDPARKTITSQTQSRSSLCSLWSITVLAKLPQVSFCSHSADKTSVIVRFQDKVCGTSSVGLLSSSCGLLKTFQRGQNAFSNECGRSGRRNTAVYFGYLFAKRKMSTRLNNFRSLVIAAIDDKDNDSMQK</sequence>
<dbReference type="Proteomes" id="UP000784294">
    <property type="component" value="Unassembled WGS sequence"/>
</dbReference>
<keyword evidence="2" id="KW-1185">Reference proteome</keyword>
<comment type="caution">
    <text evidence="1">The sequence shown here is derived from an EMBL/GenBank/DDBJ whole genome shotgun (WGS) entry which is preliminary data.</text>
</comment>